<reference evidence="1" key="1">
    <citation type="submission" date="2024-10" db="EMBL/GenBank/DDBJ databases">
        <title>Strain of Rhizobium-related bacteria isolated fromm roots of Vavilovia formosa.</title>
        <authorList>
            <person name="Kimeklis A."/>
            <person name="Afonin A."/>
        </authorList>
    </citation>
    <scope>NUCLEOTIDE SEQUENCE</scope>
    <source>
        <strain evidence="1">Vaf-46</strain>
    </source>
</reference>
<dbReference type="Proteomes" id="UP000078465">
    <property type="component" value="Plasmid unnamed2"/>
</dbReference>
<accession>A0ACD5EH13</accession>
<gene>
    <name evidence="1" type="ORF">A4U53_005170</name>
</gene>
<organism evidence="1 2">
    <name type="scientific">Rhizobium ruizarguesonis</name>
    <dbReference type="NCBI Taxonomy" id="2081791"/>
    <lineage>
        <taxon>Bacteria</taxon>
        <taxon>Pseudomonadati</taxon>
        <taxon>Pseudomonadota</taxon>
        <taxon>Alphaproteobacteria</taxon>
        <taxon>Hyphomicrobiales</taxon>
        <taxon>Rhizobiaceae</taxon>
        <taxon>Rhizobium/Agrobacterium group</taxon>
        <taxon>Rhizobium</taxon>
    </lineage>
</organism>
<sequence length="109" mass="11565">MAYLSTALCSDAQHDRGISCVPETALSSETIEDALFAEPATRFIHNPNAHMATQGSTLSSNGATPAATSQLQLNAKPRPSTSVPSRTSPRRPRSQEGSLTVNGWDRARG</sequence>
<geneLocation type="plasmid" evidence="1 2">
    <name>unnamed2</name>
</geneLocation>
<protein>
    <submittedName>
        <fullName evidence="1">Uncharacterized protein</fullName>
    </submittedName>
</protein>
<keyword evidence="1" id="KW-0614">Plasmid</keyword>
<dbReference type="EMBL" id="CP171852">
    <property type="protein sequence ID" value="XKM38401.1"/>
    <property type="molecule type" value="Genomic_DNA"/>
</dbReference>
<evidence type="ECO:0000313" key="1">
    <source>
        <dbReference type="EMBL" id="XKM38401.1"/>
    </source>
</evidence>
<evidence type="ECO:0000313" key="2">
    <source>
        <dbReference type="Proteomes" id="UP000078465"/>
    </source>
</evidence>
<proteinExistence type="predicted"/>
<name>A0ACD5EH13_9HYPH</name>